<gene>
    <name evidence="1" type="ORF">COCCADRAFT_113744</name>
</gene>
<dbReference type="KEGG" id="bze:COCCADRAFT_113744"/>
<reference evidence="1 2" key="1">
    <citation type="journal article" date="2013" name="PLoS Genet.">
        <title>Comparative genome structure, secondary metabolite, and effector coding capacity across Cochliobolus pathogens.</title>
        <authorList>
            <person name="Condon B.J."/>
            <person name="Leng Y."/>
            <person name="Wu D."/>
            <person name="Bushley K.E."/>
            <person name="Ohm R.A."/>
            <person name="Otillar R."/>
            <person name="Martin J."/>
            <person name="Schackwitz W."/>
            <person name="Grimwood J."/>
            <person name="MohdZainudin N."/>
            <person name="Xue C."/>
            <person name="Wang R."/>
            <person name="Manning V.A."/>
            <person name="Dhillon B."/>
            <person name="Tu Z.J."/>
            <person name="Steffenson B.J."/>
            <person name="Salamov A."/>
            <person name="Sun H."/>
            <person name="Lowry S."/>
            <person name="LaButti K."/>
            <person name="Han J."/>
            <person name="Copeland A."/>
            <person name="Lindquist E."/>
            <person name="Barry K."/>
            <person name="Schmutz J."/>
            <person name="Baker S.E."/>
            <person name="Ciuffetti L.M."/>
            <person name="Grigoriev I.V."/>
            <person name="Zhong S."/>
            <person name="Turgeon B.G."/>
        </authorList>
    </citation>
    <scope>NUCLEOTIDE SEQUENCE [LARGE SCALE GENOMIC DNA]</scope>
    <source>
        <strain evidence="1 2">26-R-13</strain>
    </source>
</reference>
<proteinExistence type="predicted"/>
<sequence length="92" mass="10100">MYPAKMALCPPPSPLVPSKLADMLRQSIAPQFLEVICSGPPNHKATNPSGVTAPRRYMRRDACFMSCTSGTTVSLAKHCKFYMAFNDPVPVR</sequence>
<dbReference type="RefSeq" id="XP_007719047.1">
    <property type="nucleotide sequence ID" value="XM_007720857.1"/>
</dbReference>
<dbReference type="HOGENOM" id="CLU_2527125_0_0_1"/>
<name>W6XM59_COCC2</name>
<accession>W6XM59</accession>
<protein>
    <submittedName>
        <fullName evidence="1">Uncharacterized protein</fullName>
    </submittedName>
</protein>
<dbReference type="EMBL" id="KI965256">
    <property type="protein sequence ID" value="EUC26648.1"/>
    <property type="molecule type" value="Genomic_DNA"/>
</dbReference>
<dbReference type="AlphaFoldDB" id="W6XM59"/>
<dbReference type="GeneID" id="19144684"/>
<dbReference type="OrthoDB" id="3671388at2759"/>
<evidence type="ECO:0000313" key="2">
    <source>
        <dbReference type="Proteomes" id="UP000053841"/>
    </source>
</evidence>
<dbReference type="Proteomes" id="UP000053841">
    <property type="component" value="Unassembled WGS sequence"/>
</dbReference>
<keyword evidence="2" id="KW-1185">Reference proteome</keyword>
<evidence type="ECO:0000313" key="1">
    <source>
        <dbReference type="EMBL" id="EUC26648.1"/>
    </source>
</evidence>
<organism evidence="1 2">
    <name type="scientific">Cochliobolus carbonum (strain 26-R-13)</name>
    <name type="common">Maize leaf spot fungus</name>
    <name type="synonym">Bipolaris zeicola</name>
    <dbReference type="NCBI Taxonomy" id="930089"/>
    <lineage>
        <taxon>Eukaryota</taxon>
        <taxon>Fungi</taxon>
        <taxon>Dikarya</taxon>
        <taxon>Ascomycota</taxon>
        <taxon>Pezizomycotina</taxon>
        <taxon>Dothideomycetes</taxon>
        <taxon>Pleosporomycetidae</taxon>
        <taxon>Pleosporales</taxon>
        <taxon>Pleosporineae</taxon>
        <taxon>Pleosporaceae</taxon>
        <taxon>Bipolaris</taxon>
    </lineage>
</organism>